<evidence type="ECO:0000256" key="4">
    <source>
        <dbReference type="ARBA" id="ARBA00022833"/>
    </source>
</evidence>
<dbReference type="Proteomes" id="UP000886722">
    <property type="component" value="Unassembled WGS sequence"/>
</dbReference>
<evidence type="ECO:0000256" key="2">
    <source>
        <dbReference type="ARBA" id="ARBA00022723"/>
    </source>
</evidence>
<proteinExistence type="predicted"/>
<dbReference type="Gene3D" id="3.60.15.10">
    <property type="entry name" value="Ribonuclease Z/Hydroxyacylglutathione hydrolase-like"/>
    <property type="match status" value="1"/>
</dbReference>
<evidence type="ECO:0000313" key="6">
    <source>
        <dbReference type="EMBL" id="HIT39441.1"/>
    </source>
</evidence>
<dbReference type="Pfam" id="PF00753">
    <property type="entry name" value="Lactamase_B"/>
    <property type="match status" value="1"/>
</dbReference>
<reference evidence="6" key="1">
    <citation type="submission" date="2020-10" db="EMBL/GenBank/DDBJ databases">
        <authorList>
            <person name="Gilroy R."/>
        </authorList>
    </citation>
    <scope>NUCLEOTIDE SEQUENCE</scope>
    <source>
        <strain evidence="6">21143</strain>
    </source>
</reference>
<dbReference type="EMBL" id="DVKT01000039">
    <property type="protein sequence ID" value="HIT39441.1"/>
    <property type="molecule type" value="Genomic_DNA"/>
</dbReference>
<reference evidence="6" key="2">
    <citation type="journal article" date="2021" name="PeerJ">
        <title>Extensive microbial diversity within the chicken gut microbiome revealed by metagenomics and culture.</title>
        <authorList>
            <person name="Gilroy R."/>
            <person name="Ravi A."/>
            <person name="Getino M."/>
            <person name="Pursley I."/>
            <person name="Horton D.L."/>
            <person name="Alikhan N.F."/>
            <person name="Baker D."/>
            <person name="Gharbi K."/>
            <person name="Hall N."/>
            <person name="Watson M."/>
            <person name="Adriaenssens E.M."/>
            <person name="Foster-Nyarko E."/>
            <person name="Jarju S."/>
            <person name="Secka A."/>
            <person name="Antonio M."/>
            <person name="Oren A."/>
            <person name="Chaudhuri R.R."/>
            <person name="La Ragione R."/>
            <person name="Hildebrand F."/>
            <person name="Pallen M.J."/>
        </authorList>
    </citation>
    <scope>NUCLEOTIDE SEQUENCE</scope>
    <source>
        <strain evidence="6">21143</strain>
    </source>
</reference>
<comment type="caution">
    <text evidence="6">The sequence shown here is derived from an EMBL/GenBank/DDBJ whole genome shotgun (WGS) entry which is preliminary data.</text>
</comment>
<protein>
    <submittedName>
        <fullName evidence="6">MBL fold metallo-hydrolase</fullName>
    </submittedName>
</protein>
<dbReference type="InterPro" id="IPR001279">
    <property type="entry name" value="Metallo-B-lactamas"/>
</dbReference>
<feature type="domain" description="Metallo-beta-lactamase" evidence="5">
    <location>
        <begin position="12"/>
        <end position="196"/>
    </location>
</feature>
<organism evidence="6 7">
    <name type="scientific">Candidatus Caccoplasma intestinavium</name>
    <dbReference type="NCBI Taxonomy" id="2840716"/>
    <lineage>
        <taxon>Bacteria</taxon>
        <taxon>Pseudomonadati</taxon>
        <taxon>Bacteroidota</taxon>
        <taxon>Bacteroidia</taxon>
        <taxon>Bacteroidales</taxon>
        <taxon>Bacteroidaceae</taxon>
        <taxon>Bacteroidaceae incertae sedis</taxon>
        <taxon>Candidatus Caccoplasma</taxon>
    </lineage>
</organism>
<sequence length="213" mass="23917">MKIKCFIFNPVAENTYIVWDDESLECAVIDAGCYSTEEKKELQEYIERENLKVKYLLATHLHFDHVFGNTFVSDTFGVGLSAHHDDEFMLDRFSERTALFGLQTADTPVPVSRHLTEKDILSVGRYDFSIIHVPGHSPGSLVFYCAKAGVAFSGDVLFQNSIGRTDLWGGNYEVLVSGIQKKLFILPDSTVIYPGHGPSTTIGHEKTYNPYLK</sequence>
<accession>A0A9D1GEL3</accession>
<dbReference type="InterPro" id="IPR051453">
    <property type="entry name" value="MBL_Glyoxalase_II"/>
</dbReference>
<gene>
    <name evidence="6" type="ORF">IAD06_05335</name>
</gene>
<keyword evidence="4" id="KW-0862">Zinc</keyword>
<dbReference type="CDD" id="cd06262">
    <property type="entry name" value="metallo-hydrolase-like_MBL-fold"/>
    <property type="match status" value="1"/>
</dbReference>
<evidence type="ECO:0000259" key="5">
    <source>
        <dbReference type="SMART" id="SM00849"/>
    </source>
</evidence>
<keyword evidence="3" id="KW-0378">Hydrolase</keyword>
<dbReference type="GO" id="GO:0046872">
    <property type="term" value="F:metal ion binding"/>
    <property type="evidence" value="ECO:0007669"/>
    <property type="project" value="UniProtKB-KW"/>
</dbReference>
<evidence type="ECO:0000256" key="1">
    <source>
        <dbReference type="ARBA" id="ARBA00001947"/>
    </source>
</evidence>
<dbReference type="PANTHER" id="PTHR46233">
    <property type="entry name" value="HYDROXYACYLGLUTATHIONE HYDROLASE GLOC"/>
    <property type="match status" value="1"/>
</dbReference>
<dbReference type="AlphaFoldDB" id="A0A9D1GEL3"/>
<dbReference type="GO" id="GO:0016787">
    <property type="term" value="F:hydrolase activity"/>
    <property type="evidence" value="ECO:0007669"/>
    <property type="project" value="UniProtKB-KW"/>
</dbReference>
<dbReference type="InterPro" id="IPR036866">
    <property type="entry name" value="RibonucZ/Hydroxyglut_hydro"/>
</dbReference>
<dbReference type="SMART" id="SM00849">
    <property type="entry name" value="Lactamase_B"/>
    <property type="match status" value="1"/>
</dbReference>
<evidence type="ECO:0000313" key="7">
    <source>
        <dbReference type="Proteomes" id="UP000886722"/>
    </source>
</evidence>
<dbReference type="PANTHER" id="PTHR46233:SF3">
    <property type="entry name" value="HYDROXYACYLGLUTATHIONE HYDROLASE GLOC"/>
    <property type="match status" value="1"/>
</dbReference>
<dbReference type="SUPFAM" id="SSF56281">
    <property type="entry name" value="Metallo-hydrolase/oxidoreductase"/>
    <property type="match status" value="1"/>
</dbReference>
<evidence type="ECO:0000256" key="3">
    <source>
        <dbReference type="ARBA" id="ARBA00022801"/>
    </source>
</evidence>
<keyword evidence="2" id="KW-0479">Metal-binding</keyword>
<name>A0A9D1GEL3_9BACT</name>
<comment type="cofactor">
    <cofactor evidence="1">
        <name>Zn(2+)</name>
        <dbReference type="ChEBI" id="CHEBI:29105"/>
    </cofactor>
</comment>